<evidence type="ECO:0000313" key="6">
    <source>
        <dbReference type="EMBL" id="RKS43911.1"/>
    </source>
</evidence>
<proteinExistence type="predicted"/>
<feature type="transmembrane region" description="Helical" evidence="5">
    <location>
        <begin position="9"/>
        <end position="29"/>
    </location>
</feature>
<comment type="caution">
    <text evidence="6">The sequence shown here is derived from an EMBL/GenBank/DDBJ whole genome shotgun (WGS) entry which is preliminary data.</text>
</comment>
<comment type="subcellular location">
    <subcellularLocation>
        <location evidence="1">Cell membrane</location>
        <topology evidence="1">Multi-pass membrane protein</topology>
    </subcellularLocation>
</comment>
<name>A0ABX9S7K1_PARPN</name>
<dbReference type="EMBL" id="RBLI01000002">
    <property type="protein sequence ID" value="RKS43911.1"/>
    <property type="molecule type" value="Genomic_DNA"/>
</dbReference>
<feature type="transmembrane region" description="Helical" evidence="5">
    <location>
        <begin position="93"/>
        <end position="121"/>
    </location>
</feature>
<keyword evidence="3" id="KW-1003">Cell membrane</keyword>
<feature type="compositionally biased region" description="Basic and acidic residues" evidence="4">
    <location>
        <begin position="243"/>
        <end position="268"/>
    </location>
</feature>
<organism evidence="6 7">
    <name type="scientific">Paracoccus pantotrophus</name>
    <name type="common">Thiosphaera pantotropha</name>
    <dbReference type="NCBI Taxonomy" id="82367"/>
    <lineage>
        <taxon>Bacteria</taxon>
        <taxon>Pseudomonadati</taxon>
        <taxon>Pseudomonadota</taxon>
        <taxon>Alphaproteobacteria</taxon>
        <taxon>Rhodobacterales</taxon>
        <taxon>Paracoccaceae</taxon>
        <taxon>Paracoccus</taxon>
    </lineage>
</organism>
<dbReference type="Proteomes" id="UP000273626">
    <property type="component" value="Unassembled WGS sequence"/>
</dbReference>
<evidence type="ECO:0000256" key="1">
    <source>
        <dbReference type="ARBA" id="ARBA00004651"/>
    </source>
</evidence>
<keyword evidence="5" id="KW-1133">Transmembrane helix</keyword>
<evidence type="ECO:0000313" key="7">
    <source>
        <dbReference type="Proteomes" id="UP000273626"/>
    </source>
</evidence>
<dbReference type="PANTHER" id="PTHR43163:SF6">
    <property type="entry name" value="DIPEPTIDE TRANSPORT SYSTEM PERMEASE PROTEIN DPPB-RELATED"/>
    <property type="match status" value="1"/>
</dbReference>
<protein>
    <submittedName>
        <fullName evidence="6">Uncharacterized protein</fullName>
    </submittedName>
</protein>
<reference evidence="6" key="1">
    <citation type="submission" date="2018-10" db="EMBL/GenBank/DDBJ databases">
        <title>Genomic Encyclopedia of Archaeal and Bacterial Type Strains, Phase II (KMG-II): from individual species to whole genera.</title>
        <authorList>
            <person name="Goeker M."/>
        </authorList>
    </citation>
    <scope>NUCLEOTIDE SEQUENCE [LARGE SCALE GENOMIC DNA]</scope>
    <source>
        <strain evidence="6">DSM 2944</strain>
    </source>
</reference>
<evidence type="ECO:0000256" key="3">
    <source>
        <dbReference type="ARBA" id="ARBA00022475"/>
    </source>
</evidence>
<accession>A0ABX9S7K1</accession>
<feature type="region of interest" description="Disordered" evidence="4">
    <location>
        <begin position="196"/>
        <end position="268"/>
    </location>
</feature>
<sequence length="268" mass="29727">MSSFIRKRAFANLVSLLGPVVMVFFLSRLTGDSASLFLPVDATEQMREEFRQLHGFNDPLLTQFGRHVWDPLHLDFGASIRRARPAIDVVLEAFVWTLQLAVITMTLVAVAVIVVGLLAAFRAGGLCDRIAPLTSLIGASGPDFLGRHRRLRGVLGGPGLADHIRHWYRLAPDPADRRAVHPALWPDRAGGARLDDLGPVLRLGKDRPRPGGAFAPHHLRPRPAQRHAAGRHRDRRPGGGAAERGRRGRDDLRLPRRRQADDRRYPAT</sequence>
<evidence type="ECO:0000256" key="2">
    <source>
        <dbReference type="ARBA" id="ARBA00022448"/>
    </source>
</evidence>
<dbReference type="PANTHER" id="PTHR43163">
    <property type="entry name" value="DIPEPTIDE TRANSPORT SYSTEM PERMEASE PROTEIN DPPB-RELATED"/>
    <property type="match status" value="1"/>
</dbReference>
<keyword evidence="2" id="KW-0813">Transport</keyword>
<feature type="compositionally biased region" description="Basic residues" evidence="4">
    <location>
        <begin position="217"/>
        <end position="235"/>
    </location>
</feature>
<keyword evidence="5" id="KW-0472">Membrane</keyword>
<keyword evidence="7" id="KW-1185">Reference proteome</keyword>
<gene>
    <name evidence="6" type="ORF">BDE18_2735</name>
</gene>
<evidence type="ECO:0000256" key="5">
    <source>
        <dbReference type="SAM" id="Phobius"/>
    </source>
</evidence>
<evidence type="ECO:0000256" key="4">
    <source>
        <dbReference type="SAM" id="MobiDB-lite"/>
    </source>
</evidence>
<keyword evidence="5" id="KW-0812">Transmembrane</keyword>